<dbReference type="Proteomes" id="UP000010792">
    <property type="component" value="Chromosome"/>
</dbReference>
<organism evidence="1 2">
    <name type="scientific">Pseudorhizobium banfieldiae</name>
    <dbReference type="NCBI Taxonomy" id="1125847"/>
    <lineage>
        <taxon>Bacteria</taxon>
        <taxon>Pseudomonadati</taxon>
        <taxon>Pseudomonadota</taxon>
        <taxon>Alphaproteobacteria</taxon>
        <taxon>Hyphomicrobiales</taxon>
        <taxon>Rhizobiaceae</taxon>
        <taxon>Rhizobium/Agrobacterium group</taxon>
        <taxon>Pseudorhizobium</taxon>
    </lineage>
</organism>
<accession>L0NE52</accession>
<proteinExistence type="predicted"/>
<name>L0NE52_9HYPH</name>
<dbReference type="KEGG" id="rht:NT26_1674"/>
<sequence>MSPSAEQLTSIVVIISEARTCREREAYAIPIAALGAEMARSTNLRRCGKRRLERR</sequence>
<evidence type="ECO:0000313" key="1">
    <source>
        <dbReference type="EMBL" id="CCF19398.1"/>
    </source>
</evidence>
<dbReference type="EMBL" id="FO082820">
    <property type="protein sequence ID" value="CCF19398.1"/>
    <property type="molecule type" value="Genomic_DNA"/>
</dbReference>
<evidence type="ECO:0000313" key="2">
    <source>
        <dbReference type="Proteomes" id="UP000010792"/>
    </source>
</evidence>
<gene>
    <name evidence="1" type="ORF">NT26_1674</name>
</gene>
<dbReference type="AlphaFoldDB" id="L0NE52"/>
<keyword evidence="2" id="KW-1185">Reference proteome</keyword>
<protein>
    <submittedName>
        <fullName evidence="1">Uncharacterized protein</fullName>
    </submittedName>
</protein>
<reference evidence="1 2" key="1">
    <citation type="journal article" date="2013" name="Genome Biol. Evol.">
        <title>Life in an arsenic-containing gold mine: genome and physiology of the autotrophic arsenite-oxidizing bacterium rhizobium sp. NT-26.</title>
        <authorList>
            <person name="Andres J."/>
            <person name="Arsene-Ploetze F."/>
            <person name="Barbe V."/>
            <person name="Brochier-Armanet C."/>
            <person name="Cleiss-Arnold J."/>
            <person name="Coppee J.Y."/>
            <person name="Dillies M.A."/>
            <person name="Geist"/>
            <person name="L"/>
            <person name="Joublin A."/>
            <person name="Koechler S."/>
            <person name="Lassalle F."/>
            <person name="Marchal M."/>
            <person name="Medigue C."/>
            <person name="Muller D."/>
            <person name="Nesme X."/>
            <person name="Plewniak F."/>
            <person name="Proux C."/>
            <person name="Ramirez-Bahena M.H."/>
            <person name="Schenowitz C."/>
            <person name="Sismeiro O."/>
            <person name="Vallenet D."/>
            <person name="Santini J.M."/>
            <person name="Bertin P.N."/>
        </authorList>
    </citation>
    <scope>NUCLEOTIDE SEQUENCE [LARGE SCALE GENOMIC DNA]</scope>
    <source>
        <strain evidence="1 2">NT-26</strain>
    </source>
</reference>